<dbReference type="Gene3D" id="3.10.129.10">
    <property type="entry name" value="Hotdog Thioesterase"/>
    <property type="match status" value="1"/>
</dbReference>
<dbReference type="Pfam" id="PF13279">
    <property type="entry name" value="4HBT_2"/>
    <property type="match status" value="1"/>
</dbReference>
<evidence type="ECO:0000256" key="2">
    <source>
        <dbReference type="ARBA" id="ARBA00022801"/>
    </source>
</evidence>
<dbReference type="InterPro" id="IPR029069">
    <property type="entry name" value="HotDog_dom_sf"/>
</dbReference>
<sequence>MITSETKIRVRYGEVDQMGYMYYGNYAEFYEVARVDMLRTVGMTYRYLEESGIMMPVLDMQCKFFKPAHYDEELTIKTTLAKMPGVRIHFKYEFYNEAGEFIHVGETTLVFVDMKRMRPCLPPEIFQNRLKPFFD</sequence>
<gene>
    <name evidence="3" type="ORF">ADIARSV_0415</name>
</gene>
<dbReference type="Proteomes" id="UP000014174">
    <property type="component" value="Unassembled WGS sequence"/>
</dbReference>
<evidence type="ECO:0000313" key="4">
    <source>
        <dbReference type="Proteomes" id="UP000014174"/>
    </source>
</evidence>
<proteinExistence type="inferred from homology"/>
<evidence type="ECO:0000256" key="1">
    <source>
        <dbReference type="ARBA" id="ARBA00005953"/>
    </source>
</evidence>
<dbReference type="NCBIfam" id="TIGR00051">
    <property type="entry name" value="YbgC/FadM family acyl-CoA thioesterase"/>
    <property type="match status" value="1"/>
</dbReference>
<dbReference type="OrthoDB" id="9800856at2"/>
<dbReference type="InterPro" id="IPR006684">
    <property type="entry name" value="YbgC/YbaW"/>
</dbReference>
<dbReference type="PATRIC" id="fig|1150600.3.peg.407"/>
<dbReference type="eggNOG" id="COG0824">
    <property type="taxonomic scope" value="Bacteria"/>
</dbReference>
<keyword evidence="4" id="KW-1185">Reference proteome</keyword>
<dbReference type="EMBL" id="AQPN01000015">
    <property type="protein sequence ID" value="EOR96373.1"/>
    <property type="molecule type" value="Genomic_DNA"/>
</dbReference>
<dbReference type="AlphaFoldDB" id="R9GXH1"/>
<dbReference type="PANTHER" id="PTHR31793:SF27">
    <property type="entry name" value="NOVEL THIOESTERASE SUPERFAMILY DOMAIN AND SAPOSIN A-TYPE DOMAIN CONTAINING PROTEIN (0610012H03RIK)"/>
    <property type="match status" value="1"/>
</dbReference>
<keyword evidence="2" id="KW-0378">Hydrolase</keyword>
<name>R9GXH1_9SPHI</name>
<evidence type="ECO:0000313" key="3">
    <source>
        <dbReference type="EMBL" id="EOR96373.1"/>
    </source>
</evidence>
<dbReference type="InterPro" id="IPR050563">
    <property type="entry name" value="4-hydroxybenzoyl-CoA_TE"/>
</dbReference>
<dbReference type="SUPFAM" id="SSF54637">
    <property type="entry name" value="Thioesterase/thiol ester dehydrase-isomerase"/>
    <property type="match status" value="1"/>
</dbReference>
<dbReference type="CDD" id="cd00586">
    <property type="entry name" value="4HBT"/>
    <property type="match status" value="1"/>
</dbReference>
<dbReference type="PANTHER" id="PTHR31793">
    <property type="entry name" value="4-HYDROXYBENZOYL-COA THIOESTERASE FAMILY MEMBER"/>
    <property type="match status" value="1"/>
</dbReference>
<protein>
    <submittedName>
        <fullName evidence="3">4-hydroxybenzoyl-CoA thioesterase family active site protein</fullName>
    </submittedName>
</protein>
<comment type="similarity">
    <text evidence="1">Belongs to the 4-hydroxybenzoyl-CoA thioesterase family.</text>
</comment>
<reference evidence="3 4" key="1">
    <citation type="journal article" date="2013" name="Genome Announc.">
        <title>Draft Genome Sequence of Arcticibacter svalbardensis Strain MN12-7T, a Member of the Family Sphingobacteriaceae Isolated from an Arctic Soil Sample.</title>
        <authorList>
            <person name="Shivaji S."/>
            <person name="Ara S."/>
            <person name="Prasad S."/>
            <person name="Manasa B.P."/>
            <person name="Begum Z."/>
            <person name="Singh A."/>
            <person name="Kumar Pinnaka A."/>
        </authorList>
    </citation>
    <scope>NUCLEOTIDE SEQUENCE [LARGE SCALE GENOMIC DNA]</scope>
    <source>
        <strain evidence="3 4">MN12-7</strain>
    </source>
</reference>
<organism evidence="3 4">
    <name type="scientific">Arcticibacter svalbardensis MN12-7</name>
    <dbReference type="NCBI Taxonomy" id="1150600"/>
    <lineage>
        <taxon>Bacteria</taxon>
        <taxon>Pseudomonadati</taxon>
        <taxon>Bacteroidota</taxon>
        <taxon>Sphingobacteriia</taxon>
        <taxon>Sphingobacteriales</taxon>
        <taxon>Sphingobacteriaceae</taxon>
        <taxon>Arcticibacter</taxon>
    </lineage>
</organism>
<dbReference type="STRING" id="1150600.ADIARSV_0415"/>
<dbReference type="GO" id="GO:0047617">
    <property type="term" value="F:fatty acyl-CoA hydrolase activity"/>
    <property type="evidence" value="ECO:0007669"/>
    <property type="project" value="TreeGrafter"/>
</dbReference>
<dbReference type="PIRSF" id="PIRSF003230">
    <property type="entry name" value="YbgC"/>
    <property type="match status" value="1"/>
</dbReference>
<comment type="caution">
    <text evidence="3">The sequence shown here is derived from an EMBL/GenBank/DDBJ whole genome shotgun (WGS) entry which is preliminary data.</text>
</comment>
<dbReference type="RefSeq" id="WP_016193665.1">
    <property type="nucleotide sequence ID" value="NZ_AQPN01000015.1"/>
</dbReference>
<accession>R9GXH1</accession>